<gene>
    <name evidence="2" type="ORF">CDAUBV1_LOCUS5437</name>
</gene>
<feature type="region of interest" description="Disordered" evidence="1">
    <location>
        <begin position="46"/>
        <end position="66"/>
    </location>
</feature>
<evidence type="ECO:0000256" key="1">
    <source>
        <dbReference type="SAM" id="MobiDB-lite"/>
    </source>
</evidence>
<protein>
    <submittedName>
        <fullName evidence="2">Uncharacterized protein</fullName>
    </submittedName>
</protein>
<comment type="caution">
    <text evidence="2">The sequence shown here is derived from an EMBL/GenBank/DDBJ whole genome shotgun (WGS) entry which is preliminary data.</text>
</comment>
<dbReference type="AlphaFoldDB" id="A0AAV2T853"/>
<accession>A0AAV2T853</accession>
<organism evidence="2 3">
    <name type="scientific">Calicophoron daubneyi</name>
    <name type="common">Rumen fluke</name>
    <name type="synonym">Paramphistomum daubneyi</name>
    <dbReference type="NCBI Taxonomy" id="300641"/>
    <lineage>
        <taxon>Eukaryota</taxon>
        <taxon>Metazoa</taxon>
        <taxon>Spiralia</taxon>
        <taxon>Lophotrochozoa</taxon>
        <taxon>Platyhelminthes</taxon>
        <taxon>Trematoda</taxon>
        <taxon>Digenea</taxon>
        <taxon>Plagiorchiida</taxon>
        <taxon>Pronocephalata</taxon>
        <taxon>Paramphistomoidea</taxon>
        <taxon>Paramphistomidae</taxon>
        <taxon>Calicophoron</taxon>
    </lineage>
</organism>
<reference evidence="2" key="1">
    <citation type="submission" date="2024-06" db="EMBL/GenBank/DDBJ databases">
        <authorList>
            <person name="Liu X."/>
            <person name="Lenzi L."/>
            <person name="Haldenby T S."/>
            <person name="Uol C."/>
        </authorList>
    </citation>
    <scope>NUCLEOTIDE SEQUENCE</scope>
</reference>
<feature type="compositionally biased region" description="Polar residues" evidence="1">
    <location>
        <begin position="49"/>
        <end position="66"/>
    </location>
</feature>
<proteinExistence type="predicted"/>
<evidence type="ECO:0000313" key="3">
    <source>
        <dbReference type="Proteomes" id="UP001497525"/>
    </source>
</evidence>
<dbReference type="EMBL" id="CAXLJL010000133">
    <property type="protein sequence ID" value="CAL5132585.1"/>
    <property type="molecule type" value="Genomic_DNA"/>
</dbReference>
<evidence type="ECO:0000313" key="2">
    <source>
        <dbReference type="EMBL" id="CAL5132585.1"/>
    </source>
</evidence>
<sequence length="173" mass="19186">MSRGRGLSRHALYRLRVKRTRETAARIQYFRERLLDIQRRRSSDPEIVTTANASKQPSVQSVEDSPTLHSTIISPVSGPSSAPSVTYPVMRATSFRGAVAALSITEKAATSQPILQHNTGCESVLQAIQLLDKKMTNFSNDIISRIENLDLHVAALYARVNKYHCDTLHNAGN</sequence>
<name>A0AAV2T853_CALDB</name>
<dbReference type="Proteomes" id="UP001497525">
    <property type="component" value="Unassembled WGS sequence"/>
</dbReference>